<dbReference type="Proteomes" id="UP000000872">
    <property type="component" value="Segment"/>
</dbReference>
<dbReference type="EMBL" id="AF250284">
    <property type="protein sequence ID" value="AAG02894.1"/>
    <property type="molecule type" value="Genomic_DNA"/>
</dbReference>
<name>Q9EML7_AMEPV</name>
<dbReference type="RefSeq" id="NP_064970.1">
    <property type="nucleotide sequence ID" value="NC_002520.1"/>
</dbReference>
<dbReference type="KEGG" id="vg:1494778"/>
<dbReference type="GeneID" id="1494778"/>
<organismHost>
    <name type="scientific">Amsacta</name>
    <dbReference type="NCBI Taxonomy" id="340055"/>
</organismHost>
<evidence type="ECO:0000313" key="2">
    <source>
        <dbReference type="Proteomes" id="UP000000872"/>
    </source>
</evidence>
<accession>Q9EML7</accession>
<proteinExistence type="predicted"/>
<keyword evidence="2" id="KW-1185">Reference proteome</keyword>
<protein>
    <submittedName>
        <fullName evidence="1">AMV188</fullName>
    </submittedName>
</protein>
<reference evidence="1 2" key="1">
    <citation type="journal article" date="2000" name="Virology">
        <title>Complete genomic sequence of the Amsacta moorei entomopoxvirus: analysis and comparison with other poxviruses.</title>
        <authorList>
            <person name="Bawden A.L."/>
            <person name="Glassberg K.J."/>
            <person name="Diggans J."/>
            <person name="Shaw R."/>
            <person name="Farmerie W."/>
            <person name="Moyer R.W."/>
        </authorList>
    </citation>
    <scope>NUCLEOTIDE SEQUENCE [LARGE SCALE GENOMIC DNA]</scope>
</reference>
<organism evidence="1 2">
    <name type="scientific">Amsacta moorei entomopoxvirus</name>
    <name type="common">AmEPV</name>
    <dbReference type="NCBI Taxonomy" id="28321"/>
    <lineage>
        <taxon>Viruses</taxon>
        <taxon>Varidnaviria</taxon>
        <taxon>Bamfordvirae</taxon>
        <taxon>Nucleocytoviricota</taxon>
        <taxon>Pokkesviricetes</taxon>
        <taxon>Chitovirales</taxon>
        <taxon>Poxviridae</taxon>
        <taxon>Entomopoxvirinae</taxon>
        <taxon>Betaentomopoxvirus</taxon>
    </lineage>
</organism>
<gene>
    <name evidence="1" type="primary">AMV188</name>
</gene>
<sequence length="60" mass="6893">MFIPNIHDMLLRSCLLFVKLVYSDIVLLSFISNTLLNLLLPNDNVQFGYVFAYSNIITLV</sequence>
<evidence type="ECO:0000313" key="1">
    <source>
        <dbReference type="EMBL" id="AAG02894.1"/>
    </source>
</evidence>